<dbReference type="AlphaFoldDB" id="A0A815T1V6"/>
<evidence type="ECO:0000313" key="3">
    <source>
        <dbReference type="EMBL" id="CAF1498499.1"/>
    </source>
</evidence>
<name>A0A815T1V6_ADIRI</name>
<dbReference type="EMBL" id="CAJNOJ010000622">
    <property type="protein sequence ID" value="CAF1498499.1"/>
    <property type="molecule type" value="Genomic_DNA"/>
</dbReference>
<organism evidence="3 5">
    <name type="scientific">Adineta ricciae</name>
    <name type="common">Rotifer</name>
    <dbReference type="NCBI Taxonomy" id="249248"/>
    <lineage>
        <taxon>Eukaryota</taxon>
        <taxon>Metazoa</taxon>
        <taxon>Spiralia</taxon>
        <taxon>Gnathifera</taxon>
        <taxon>Rotifera</taxon>
        <taxon>Eurotatoria</taxon>
        <taxon>Bdelloidea</taxon>
        <taxon>Adinetida</taxon>
        <taxon>Adinetidae</taxon>
        <taxon>Adineta</taxon>
    </lineage>
</organism>
<dbReference type="EMBL" id="CAJNOR010001206">
    <property type="protein sequence ID" value="CAF1097638.1"/>
    <property type="molecule type" value="Genomic_DNA"/>
</dbReference>
<protein>
    <submittedName>
        <fullName evidence="3">Uncharacterized protein</fullName>
    </submittedName>
</protein>
<dbReference type="Proteomes" id="UP000663852">
    <property type="component" value="Unassembled WGS sequence"/>
</dbReference>
<feature type="compositionally biased region" description="Low complexity" evidence="1">
    <location>
        <begin position="8"/>
        <end position="20"/>
    </location>
</feature>
<reference evidence="3" key="1">
    <citation type="submission" date="2021-02" db="EMBL/GenBank/DDBJ databases">
        <authorList>
            <person name="Nowell W R."/>
        </authorList>
    </citation>
    <scope>NUCLEOTIDE SEQUENCE</scope>
</reference>
<evidence type="ECO:0000256" key="1">
    <source>
        <dbReference type="SAM" id="MobiDB-lite"/>
    </source>
</evidence>
<accession>A0A815T1V6</accession>
<sequence length="252" mass="30062">MSSDIHFSISVSRTTSGSSSNDDEQNHPTNLFCCSSTSHVEQLSLQPDTQPNSNIDRNYLYGDQILNSFARRSIHMNFMIHDCVTYAYITTLASILDEWIRENYREKLWKTYLKLGQQWDYWAPEVLRSISRSSNADARVKFIEDKLNTLRLHVRSLIHDYIECSWTFKQHRRRNCDTETVTRLLELSRLNISGMTFPMENFNDSTLKLEKYVRDYIMRHNRHFRQFIDNKIQRTKFHASHHLSIKHFMENQ</sequence>
<keyword evidence="4" id="KW-1185">Reference proteome</keyword>
<dbReference type="Proteomes" id="UP000663828">
    <property type="component" value="Unassembled WGS sequence"/>
</dbReference>
<evidence type="ECO:0000313" key="5">
    <source>
        <dbReference type="Proteomes" id="UP000663852"/>
    </source>
</evidence>
<proteinExistence type="predicted"/>
<gene>
    <name evidence="3" type="ORF">EDS130_LOCUS42475</name>
    <name evidence="2" type="ORF">XAT740_LOCUS18178</name>
</gene>
<evidence type="ECO:0000313" key="4">
    <source>
        <dbReference type="Proteomes" id="UP000663828"/>
    </source>
</evidence>
<comment type="caution">
    <text evidence="3">The sequence shown here is derived from an EMBL/GenBank/DDBJ whole genome shotgun (WGS) entry which is preliminary data.</text>
</comment>
<feature type="region of interest" description="Disordered" evidence="1">
    <location>
        <begin position="1"/>
        <end position="26"/>
    </location>
</feature>
<evidence type="ECO:0000313" key="2">
    <source>
        <dbReference type="EMBL" id="CAF1097638.1"/>
    </source>
</evidence>